<feature type="binding site" evidence="5 6">
    <location>
        <position position="132"/>
    </location>
    <ligand>
        <name>ATP</name>
        <dbReference type="ChEBI" id="CHEBI:30616"/>
    </ligand>
</feature>
<dbReference type="InterPro" id="IPR000749">
    <property type="entry name" value="ATP-guanido_PTrfase"/>
</dbReference>
<comment type="activity regulation">
    <text evidence="5">Appears to be allosterically activated by the binding of pArg-containing polypeptides to the pArg-binding pocket localized in the C-terminal domain of McsB.</text>
</comment>
<dbReference type="PANTHER" id="PTHR11547:SF38">
    <property type="entry name" value="ARGININE KINASE 1-RELATED"/>
    <property type="match status" value="1"/>
</dbReference>
<dbReference type="NCBIfam" id="NF002194">
    <property type="entry name" value="PRK01059.1-4"/>
    <property type="match status" value="1"/>
</dbReference>
<dbReference type="Pfam" id="PF00217">
    <property type="entry name" value="ATP-gua_Ptrans"/>
    <property type="match status" value="1"/>
</dbReference>
<accession>A0A0K2SQ32</accession>
<protein>
    <recommendedName>
        <fullName evidence="5">Protein-arginine kinase</fullName>
        <ecNumber evidence="5">2.7.14.1</ecNumber>
    </recommendedName>
</protein>
<dbReference type="RefSeq" id="WP_068142195.1">
    <property type="nucleotide sequence ID" value="NZ_AP014924.1"/>
</dbReference>
<dbReference type="InterPro" id="IPR023660">
    <property type="entry name" value="Arg_Kinase"/>
</dbReference>
<evidence type="ECO:0000256" key="2">
    <source>
        <dbReference type="ARBA" id="ARBA00022741"/>
    </source>
</evidence>
<dbReference type="GO" id="GO:0046314">
    <property type="term" value="P:phosphocreatine biosynthetic process"/>
    <property type="evidence" value="ECO:0007669"/>
    <property type="project" value="InterPro"/>
</dbReference>
<dbReference type="Proteomes" id="UP000065807">
    <property type="component" value="Chromosome"/>
</dbReference>
<dbReference type="CDD" id="cd07930">
    <property type="entry name" value="bacterial_phosphagen_kinase"/>
    <property type="match status" value="1"/>
</dbReference>
<evidence type="ECO:0000313" key="9">
    <source>
        <dbReference type="Proteomes" id="UP000065807"/>
    </source>
</evidence>
<name>A0A0K2SQ32_LIMPI</name>
<feature type="binding site" evidence="5 6">
    <location>
        <position position="98"/>
    </location>
    <ligand>
        <name>ATP</name>
        <dbReference type="ChEBI" id="CHEBI:30616"/>
    </ligand>
</feature>
<keyword evidence="3 5" id="KW-0418">Kinase</keyword>
<dbReference type="GO" id="GO:0004111">
    <property type="term" value="F:creatine kinase activity"/>
    <property type="evidence" value="ECO:0007669"/>
    <property type="project" value="InterPro"/>
</dbReference>
<evidence type="ECO:0000256" key="5">
    <source>
        <dbReference type="HAMAP-Rule" id="MF_00602"/>
    </source>
</evidence>
<evidence type="ECO:0000313" key="8">
    <source>
        <dbReference type="EMBL" id="BAS29122.1"/>
    </source>
</evidence>
<dbReference type="PROSITE" id="PS51510">
    <property type="entry name" value="PHOSPHAGEN_KINASE_C"/>
    <property type="match status" value="1"/>
</dbReference>
<evidence type="ECO:0000259" key="7">
    <source>
        <dbReference type="PROSITE" id="PS51510"/>
    </source>
</evidence>
<dbReference type="PANTHER" id="PTHR11547">
    <property type="entry name" value="ARGININE OR CREATINE KINASE"/>
    <property type="match status" value="1"/>
</dbReference>
<evidence type="ECO:0000256" key="1">
    <source>
        <dbReference type="ARBA" id="ARBA00022679"/>
    </source>
</evidence>
<sequence length="360" mass="39648">MSLDEVLNHPVAQWMAGEAPANDIVVGTRVRLARNLEGIPFPGVATQEQMLGVVAQVRRAVEPLSSQAGAPDRGAGSLGFYSMDELSPLVKELLVERHLISPQHGKSGAGHALALRDDERVSIMVNEEDHLRIQVLLPGMQPEEAWRLADRVDDALDGRLQFAFSDRMGYLTAWPTNVGTGLRASLMLHLPALSATEQVRQLVGAVAQLGLTVRGLYGEGSEASGNLFQLSNQVSLGRSEEEITTHLANVGRQVIQQERQAREHLLSHRRVELEDGIYRSLGIVTHARSLSTKEALRLLSDVRLGIDLGLISGIPATILQELVVRIRPAHLQRLVGRELAPPERDVQRATLIRERFRVQR</sequence>
<organism evidence="8 9">
    <name type="scientific">Limnochorda pilosa</name>
    <dbReference type="NCBI Taxonomy" id="1555112"/>
    <lineage>
        <taxon>Bacteria</taxon>
        <taxon>Bacillati</taxon>
        <taxon>Bacillota</taxon>
        <taxon>Limnochordia</taxon>
        <taxon>Limnochordales</taxon>
        <taxon>Limnochordaceae</taxon>
        <taxon>Limnochorda</taxon>
    </lineage>
</organism>
<feature type="binding site" evidence="6">
    <location>
        <begin position="27"/>
        <end position="31"/>
    </location>
    <ligand>
        <name>ATP</name>
        <dbReference type="ChEBI" id="CHEBI:30616"/>
    </ligand>
</feature>
<dbReference type="GO" id="GO:0005615">
    <property type="term" value="C:extracellular space"/>
    <property type="evidence" value="ECO:0007669"/>
    <property type="project" value="TreeGrafter"/>
</dbReference>
<dbReference type="SUPFAM" id="SSF55931">
    <property type="entry name" value="Glutamine synthetase/guanido kinase"/>
    <property type="match status" value="1"/>
</dbReference>
<dbReference type="EMBL" id="AP014924">
    <property type="protein sequence ID" value="BAS29122.1"/>
    <property type="molecule type" value="Genomic_DNA"/>
</dbReference>
<feature type="binding site" evidence="5 6">
    <location>
        <begin position="214"/>
        <end position="219"/>
    </location>
    <ligand>
        <name>ATP</name>
        <dbReference type="ChEBI" id="CHEBI:30616"/>
    </ligand>
</feature>
<reference evidence="9" key="1">
    <citation type="submission" date="2015-07" db="EMBL/GenBank/DDBJ databases">
        <title>Complete genome sequence and phylogenetic analysis of Limnochorda pilosa.</title>
        <authorList>
            <person name="Watanabe M."/>
            <person name="Kojima H."/>
            <person name="Fukui M."/>
        </authorList>
    </citation>
    <scope>NUCLEOTIDE SEQUENCE [LARGE SCALE GENOMIC DNA]</scope>
    <source>
        <strain evidence="9">HC45</strain>
    </source>
</reference>
<dbReference type="STRING" id="1555112.LIP_3309"/>
<evidence type="ECO:0000256" key="6">
    <source>
        <dbReference type="PROSITE-ProRule" id="PRU00843"/>
    </source>
</evidence>
<dbReference type="AlphaFoldDB" id="A0A0K2SQ32"/>
<keyword evidence="1 5" id="KW-0808">Transferase</keyword>
<dbReference type="OrthoDB" id="9791353at2"/>
<keyword evidence="9" id="KW-1185">Reference proteome</keyword>
<feature type="domain" description="Phosphagen kinase C-terminal" evidence="7">
    <location>
        <begin position="24"/>
        <end position="261"/>
    </location>
</feature>
<dbReference type="InterPro" id="IPR022414">
    <property type="entry name" value="ATP-guanido_PTrfase_cat"/>
</dbReference>
<evidence type="ECO:0000256" key="3">
    <source>
        <dbReference type="ARBA" id="ARBA00022777"/>
    </source>
</evidence>
<comment type="caution">
    <text evidence="5">Lacks conserved residue(s) required for the propagation of feature annotation.</text>
</comment>
<keyword evidence="4 5" id="KW-0067">ATP-binding</keyword>
<dbReference type="GO" id="GO:0005524">
    <property type="term" value="F:ATP binding"/>
    <property type="evidence" value="ECO:0007669"/>
    <property type="project" value="UniProtKB-UniRule"/>
</dbReference>
<comment type="function">
    <text evidence="5">Catalyzes the specific phosphorylation of arginine residues in proteins.</text>
</comment>
<comment type="similarity">
    <text evidence="5 6">Belongs to the ATP:guanido phosphotransferase family.</text>
</comment>
<dbReference type="EC" id="2.7.14.1" evidence="5"/>
<dbReference type="KEGG" id="lpil:LIP_3309"/>
<dbReference type="GO" id="GO:1990424">
    <property type="term" value="F:protein arginine kinase activity"/>
    <property type="evidence" value="ECO:0007669"/>
    <property type="project" value="UniProtKB-EC"/>
</dbReference>
<dbReference type="Gene3D" id="3.30.590.10">
    <property type="entry name" value="Glutamine synthetase/guanido kinase, catalytic domain"/>
    <property type="match status" value="1"/>
</dbReference>
<dbReference type="InterPro" id="IPR014746">
    <property type="entry name" value="Gln_synth/guanido_kin_cat_dom"/>
</dbReference>
<keyword evidence="5" id="KW-0021">Allosteric enzyme</keyword>
<feature type="binding site" evidence="5 6">
    <location>
        <begin position="183"/>
        <end position="187"/>
    </location>
    <ligand>
        <name>ATP</name>
        <dbReference type="ChEBI" id="CHEBI:30616"/>
    </ligand>
</feature>
<dbReference type="PATRIC" id="fig|1555112.3.peg.3343"/>
<proteinExistence type="inferred from homology"/>
<keyword evidence="2 5" id="KW-0547">Nucleotide-binding</keyword>
<gene>
    <name evidence="5" type="primary">mcsB</name>
    <name evidence="8" type="ORF">LIP_3309</name>
</gene>
<comment type="catalytic activity">
    <reaction evidence="5">
        <text>L-arginyl-[protein] + ATP = N(omega)-phospho-L-arginyl-[protein] + ADP + H(+)</text>
        <dbReference type="Rhea" id="RHEA:43384"/>
        <dbReference type="Rhea" id="RHEA-COMP:10532"/>
        <dbReference type="Rhea" id="RHEA-COMP:10533"/>
        <dbReference type="ChEBI" id="CHEBI:15378"/>
        <dbReference type="ChEBI" id="CHEBI:29965"/>
        <dbReference type="ChEBI" id="CHEBI:30616"/>
        <dbReference type="ChEBI" id="CHEBI:83226"/>
        <dbReference type="ChEBI" id="CHEBI:456216"/>
        <dbReference type="EC" id="2.7.14.1"/>
    </reaction>
</comment>
<feature type="short sequence motif" description="RDXXRA motif of the pArg binding pocket involved in allosteric regulation" evidence="5">
    <location>
        <begin position="344"/>
        <end position="349"/>
    </location>
</feature>
<evidence type="ECO:0000256" key="4">
    <source>
        <dbReference type="ARBA" id="ARBA00022840"/>
    </source>
</evidence>
<dbReference type="HAMAP" id="MF_00602">
    <property type="entry name" value="Prot_Arg_kinase"/>
    <property type="match status" value="1"/>
</dbReference>
<reference evidence="9" key="2">
    <citation type="journal article" date="2016" name="Int. J. Syst. Evol. Microbiol.">
        <title>Complete genome sequence and cell structure of Limnochorda pilosa, a Gram-negative spore-former within the phylum Firmicutes.</title>
        <authorList>
            <person name="Watanabe M."/>
            <person name="Kojima H."/>
            <person name="Fukui M."/>
        </authorList>
    </citation>
    <scope>NUCLEOTIDE SEQUENCE [LARGE SCALE GENOMIC DNA]</scope>
    <source>
        <strain evidence="9">HC45</strain>
    </source>
</reference>